<feature type="transmembrane region" description="Helical" evidence="5">
    <location>
        <begin position="98"/>
        <end position="126"/>
    </location>
</feature>
<feature type="transmembrane region" description="Helical" evidence="5">
    <location>
        <begin position="57"/>
        <end position="78"/>
    </location>
</feature>
<feature type="domain" description="ABC-2 type transporter transmembrane" evidence="6">
    <location>
        <begin position="54"/>
        <end position="241"/>
    </location>
</feature>
<dbReference type="PANTHER" id="PTHR43229">
    <property type="entry name" value="NODULATION PROTEIN J"/>
    <property type="match status" value="1"/>
</dbReference>
<keyword evidence="8" id="KW-1185">Reference proteome</keyword>
<evidence type="ECO:0000259" key="6">
    <source>
        <dbReference type="Pfam" id="PF12698"/>
    </source>
</evidence>
<feature type="transmembrane region" description="Helical" evidence="5">
    <location>
        <begin position="168"/>
        <end position="190"/>
    </location>
</feature>
<evidence type="ECO:0000256" key="2">
    <source>
        <dbReference type="ARBA" id="ARBA00022692"/>
    </source>
</evidence>
<gene>
    <name evidence="7" type="ORF">L248_1457</name>
</gene>
<evidence type="ECO:0000313" key="8">
    <source>
        <dbReference type="Proteomes" id="UP000030647"/>
    </source>
</evidence>
<organism evidence="7 8">
    <name type="scientific">Schleiferilactobacillus shenzhenensis LY-73</name>
    <dbReference type="NCBI Taxonomy" id="1231336"/>
    <lineage>
        <taxon>Bacteria</taxon>
        <taxon>Bacillati</taxon>
        <taxon>Bacillota</taxon>
        <taxon>Bacilli</taxon>
        <taxon>Lactobacillales</taxon>
        <taxon>Lactobacillaceae</taxon>
        <taxon>Schleiferilactobacillus</taxon>
    </lineage>
</organism>
<dbReference type="STRING" id="1231336.L248_1457"/>
<evidence type="ECO:0000256" key="4">
    <source>
        <dbReference type="ARBA" id="ARBA00023136"/>
    </source>
</evidence>
<reference evidence="8" key="1">
    <citation type="journal article" date="2013" name="Genome Announc.">
        <title>Whole-Genome Sequencing of Lactobacillus shenzhenensis Strain LY-73T.</title>
        <authorList>
            <person name="Lin Z."/>
            <person name="Liu Z."/>
            <person name="Yang R."/>
            <person name="Zou Y."/>
            <person name="Wan D."/>
            <person name="Chen J."/>
            <person name="Guo M."/>
            <person name="Zhao J."/>
            <person name="Fang C."/>
            <person name="Yang R."/>
            <person name="Liu F."/>
        </authorList>
    </citation>
    <scope>NUCLEOTIDE SEQUENCE [LARGE SCALE GENOMIC DNA]</scope>
    <source>
        <strain evidence="8">LY-73</strain>
    </source>
</reference>
<keyword evidence="2 5" id="KW-0812">Transmembrane</keyword>
<dbReference type="InterPro" id="IPR051784">
    <property type="entry name" value="Nod_factor_ABC_transporter"/>
</dbReference>
<accession>U4TJ84</accession>
<evidence type="ECO:0000256" key="3">
    <source>
        <dbReference type="ARBA" id="ARBA00022989"/>
    </source>
</evidence>
<dbReference type="HOGENOM" id="CLU_078424_0_1_9"/>
<dbReference type="PANTHER" id="PTHR43229:SF6">
    <property type="entry name" value="ABC-TYPE MULTIDRUG TRANSPORT SYSTEM, PERMEASE COMPONENT"/>
    <property type="match status" value="1"/>
</dbReference>
<feature type="transmembrane region" description="Helical" evidence="5">
    <location>
        <begin position="225"/>
        <end position="244"/>
    </location>
</feature>
<feature type="transmembrane region" description="Helical" evidence="5">
    <location>
        <begin position="24"/>
        <end position="45"/>
    </location>
</feature>
<feature type="transmembrane region" description="Helical" evidence="5">
    <location>
        <begin position="138"/>
        <end position="162"/>
    </location>
</feature>
<dbReference type="eggNOG" id="COG1511">
    <property type="taxonomic scope" value="Bacteria"/>
</dbReference>
<name>U4TJ84_9LACO</name>
<dbReference type="EMBL" id="KI271601">
    <property type="protein sequence ID" value="ERL64274.1"/>
    <property type="molecule type" value="Genomic_DNA"/>
</dbReference>
<evidence type="ECO:0000256" key="5">
    <source>
        <dbReference type="SAM" id="Phobius"/>
    </source>
</evidence>
<dbReference type="GO" id="GO:0016020">
    <property type="term" value="C:membrane"/>
    <property type="evidence" value="ECO:0007669"/>
    <property type="project" value="UniProtKB-SubCell"/>
</dbReference>
<proteinExistence type="predicted"/>
<protein>
    <recommendedName>
        <fullName evidence="6">ABC-2 type transporter transmembrane domain-containing protein</fullName>
    </recommendedName>
</protein>
<dbReference type="Proteomes" id="UP000030647">
    <property type="component" value="Unassembled WGS sequence"/>
</dbReference>
<evidence type="ECO:0000256" key="1">
    <source>
        <dbReference type="ARBA" id="ARBA00004141"/>
    </source>
</evidence>
<dbReference type="GO" id="GO:0140359">
    <property type="term" value="F:ABC-type transporter activity"/>
    <property type="evidence" value="ECO:0007669"/>
    <property type="project" value="InterPro"/>
</dbReference>
<keyword evidence="3 5" id="KW-1133">Transmembrane helix</keyword>
<dbReference type="AlphaFoldDB" id="U4TJ84"/>
<dbReference type="RefSeq" id="WP_022530471.1">
    <property type="nucleotide sequence ID" value="NZ_KI271601.1"/>
</dbReference>
<sequence>MLTAIESEFRRSFLLMRRYPTETLAQIILAVVSFYALIAGGQFMAGGPLLGTRITDLVVGYVLWMLVLNTVGDMGFGIAEEAENGTLEQLFLAPLGPFQLFLIRAVVDLLTSLVFVLLMLAGILWLTGLRLHLSAALLVPFFLALVVALALGLLVASLAIVFKRINQVLSIIQFGFVFLLMIPFDSGIMVLQTIGHFVPLIPMFSLLKMLLHTTGQLAMSATAQLLFWCIVNTAFWLVLGMIAFRQATAVARRKGTIGHY</sequence>
<comment type="subcellular location">
    <subcellularLocation>
        <location evidence="1">Membrane</location>
        <topology evidence="1">Multi-pass membrane protein</topology>
    </subcellularLocation>
</comment>
<keyword evidence="4 5" id="KW-0472">Membrane</keyword>
<dbReference type="Pfam" id="PF12698">
    <property type="entry name" value="ABC2_membrane_3"/>
    <property type="match status" value="1"/>
</dbReference>
<dbReference type="InterPro" id="IPR013525">
    <property type="entry name" value="ABC2_TM"/>
</dbReference>
<evidence type="ECO:0000313" key="7">
    <source>
        <dbReference type="EMBL" id="ERL64274.1"/>
    </source>
</evidence>
<dbReference type="OrthoDB" id="9815972at2"/>